<evidence type="ECO:0000256" key="11">
    <source>
        <dbReference type="ARBA" id="ARBA00023136"/>
    </source>
</evidence>
<feature type="transmembrane region" description="Helical" evidence="13">
    <location>
        <begin position="388"/>
        <end position="412"/>
    </location>
</feature>
<keyword evidence="5" id="KW-0813">Transport</keyword>
<dbReference type="GO" id="GO:0006811">
    <property type="term" value="P:monoatomic ion transport"/>
    <property type="evidence" value="ECO:0007669"/>
    <property type="project" value="UniProtKB-KW"/>
</dbReference>
<dbReference type="Proteomes" id="UP001055091">
    <property type="component" value="Unassembled WGS sequence"/>
</dbReference>
<dbReference type="RefSeq" id="WP_118040106.1">
    <property type="nucleotide sequence ID" value="NZ_BQNJ01000002.1"/>
</dbReference>
<gene>
    <name evidence="14" type="ORF">CE91St55_48800</name>
</gene>
<dbReference type="PANTHER" id="PTHR43298">
    <property type="entry name" value="MULTIDRUG RESISTANCE PROTEIN NORM-RELATED"/>
    <property type="match status" value="1"/>
</dbReference>
<feature type="transmembrane region" description="Helical" evidence="13">
    <location>
        <begin position="235"/>
        <end position="259"/>
    </location>
</feature>
<feature type="transmembrane region" description="Helical" evidence="13">
    <location>
        <begin position="418"/>
        <end position="438"/>
    </location>
</feature>
<evidence type="ECO:0000313" key="15">
    <source>
        <dbReference type="Proteomes" id="UP001055091"/>
    </source>
</evidence>
<dbReference type="AlphaFoldDB" id="A0AA37JKJ0"/>
<feature type="transmembrane region" description="Helical" evidence="13">
    <location>
        <begin position="16"/>
        <end position="36"/>
    </location>
</feature>
<evidence type="ECO:0000256" key="4">
    <source>
        <dbReference type="ARBA" id="ARBA00020268"/>
    </source>
</evidence>
<comment type="subcellular location">
    <subcellularLocation>
        <location evidence="2">Cell membrane</location>
        <topology evidence="2">Multi-pass membrane protein</topology>
    </subcellularLocation>
</comment>
<evidence type="ECO:0000256" key="9">
    <source>
        <dbReference type="ARBA" id="ARBA00022989"/>
    </source>
</evidence>
<dbReference type="GO" id="GO:0042910">
    <property type="term" value="F:xenobiotic transmembrane transporter activity"/>
    <property type="evidence" value="ECO:0007669"/>
    <property type="project" value="InterPro"/>
</dbReference>
<dbReference type="CDD" id="cd13138">
    <property type="entry name" value="MATE_yoeA_like"/>
    <property type="match status" value="1"/>
</dbReference>
<dbReference type="InterPro" id="IPR050222">
    <property type="entry name" value="MATE_MdtK"/>
</dbReference>
<dbReference type="NCBIfam" id="TIGR00797">
    <property type="entry name" value="matE"/>
    <property type="match status" value="1"/>
</dbReference>
<organism evidence="14 15">
    <name type="scientific">Hungatella hathewayi</name>
    <dbReference type="NCBI Taxonomy" id="154046"/>
    <lineage>
        <taxon>Bacteria</taxon>
        <taxon>Bacillati</taxon>
        <taxon>Bacillota</taxon>
        <taxon>Clostridia</taxon>
        <taxon>Lachnospirales</taxon>
        <taxon>Lachnospiraceae</taxon>
        <taxon>Hungatella</taxon>
    </lineage>
</organism>
<dbReference type="GO" id="GO:0005886">
    <property type="term" value="C:plasma membrane"/>
    <property type="evidence" value="ECO:0007669"/>
    <property type="project" value="UniProtKB-SubCell"/>
</dbReference>
<evidence type="ECO:0000256" key="6">
    <source>
        <dbReference type="ARBA" id="ARBA00022449"/>
    </source>
</evidence>
<evidence type="ECO:0000256" key="3">
    <source>
        <dbReference type="ARBA" id="ARBA00010199"/>
    </source>
</evidence>
<evidence type="ECO:0000256" key="13">
    <source>
        <dbReference type="SAM" id="Phobius"/>
    </source>
</evidence>
<feature type="transmembrane region" description="Helical" evidence="13">
    <location>
        <begin position="56"/>
        <end position="81"/>
    </location>
</feature>
<evidence type="ECO:0000256" key="12">
    <source>
        <dbReference type="ARBA" id="ARBA00031636"/>
    </source>
</evidence>
<evidence type="ECO:0000256" key="8">
    <source>
        <dbReference type="ARBA" id="ARBA00022692"/>
    </source>
</evidence>
<feature type="transmembrane region" description="Helical" evidence="13">
    <location>
        <begin position="357"/>
        <end position="376"/>
    </location>
</feature>
<dbReference type="PIRSF" id="PIRSF006603">
    <property type="entry name" value="DinF"/>
    <property type="match status" value="1"/>
</dbReference>
<keyword evidence="7" id="KW-1003">Cell membrane</keyword>
<evidence type="ECO:0000313" key="14">
    <source>
        <dbReference type="EMBL" id="GKH02899.1"/>
    </source>
</evidence>
<dbReference type="InterPro" id="IPR002528">
    <property type="entry name" value="MATE_fam"/>
</dbReference>
<protein>
    <recommendedName>
        <fullName evidence="4">Probable multidrug resistance protein NorM</fullName>
    </recommendedName>
    <alternativeName>
        <fullName evidence="12">Multidrug-efflux transporter</fullName>
    </alternativeName>
</protein>
<dbReference type="InterPro" id="IPR048279">
    <property type="entry name" value="MdtK-like"/>
</dbReference>
<feature type="transmembrane region" description="Helical" evidence="13">
    <location>
        <begin position="169"/>
        <end position="189"/>
    </location>
</feature>
<keyword evidence="9 13" id="KW-1133">Transmembrane helix</keyword>
<feature type="transmembrane region" description="Helical" evidence="13">
    <location>
        <begin position="279"/>
        <end position="299"/>
    </location>
</feature>
<evidence type="ECO:0000256" key="7">
    <source>
        <dbReference type="ARBA" id="ARBA00022475"/>
    </source>
</evidence>
<evidence type="ECO:0000256" key="5">
    <source>
        <dbReference type="ARBA" id="ARBA00022448"/>
    </source>
</evidence>
<sequence>MNEEQNLTTGSVPGKLIVFALPLLFANLLQSFYSIVDMLVVGRIVGNTGLAAISNASMAGFIINSVCIGLTMGGTVAAAQYKGAGDEKGQRETVGTLFSIAFLAAILVTAIGLSAYKPLFRMLNVPPEAMEDTCAYMKIICCGTVFVFGYNAVCSILKGLGDSKSPLAFVAIAAAVNIVLDIILVGPFAMGTEGAAYATIASQGISFMISVIHLKRRNSVFDFKFRHFAVKPDKMAAILKVGLPAAAQMAVVNISYLLITGMLNRFGVPVAAASGVGLKINTFAGMPCWAIGQAVTAMAGQNFGANDIDRVRKTTKAGLYLNIIITLLTVLLVQLFAKPIMMIFNPVNAEVISDGILYLRICCGANSLVYAVMYTFDSFAIGVGSANIAMFNALLDAVIVRLPVSWLLAFTFGVGFPGIYIGQALSPIIPAIAGFLFFRGRRWENNRLIQQNREVSYDYERQ</sequence>
<evidence type="ECO:0000256" key="1">
    <source>
        <dbReference type="ARBA" id="ARBA00003408"/>
    </source>
</evidence>
<feature type="transmembrane region" description="Helical" evidence="13">
    <location>
        <begin position="195"/>
        <end position="214"/>
    </location>
</feature>
<feature type="transmembrane region" description="Helical" evidence="13">
    <location>
        <begin position="93"/>
        <end position="116"/>
    </location>
</feature>
<dbReference type="PANTHER" id="PTHR43298:SF2">
    <property type="entry name" value="FMN_FAD EXPORTER YEEO-RELATED"/>
    <property type="match status" value="1"/>
</dbReference>
<dbReference type="EMBL" id="BQNJ01000002">
    <property type="protein sequence ID" value="GKH02899.1"/>
    <property type="molecule type" value="Genomic_DNA"/>
</dbReference>
<proteinExistence type="inferred from homology"/>
<evidence type="ECO:0000256" key="2">
    <source>
        <dbReference type="ARBA" id="ARBA00004651"/>
    </source>
</evidence>
<evidence type="ECO:0000256" key="10">
    <source>
        <dbReference type="ARBA" id="ARBA00023065"/>
    </source>
</evidence>
<reference evidence="14" key="1">
    <citation type="submission" date="2022-01" db="EMBL/GenBank/DDBJ databases">
        <title>Novel bile acid biosynthetic pathways are enriched in the microbiome of centenarians.</title>
        <authorList>
            <person name="Sato Y."/>
            <person name="Atarashi K."/>
            <person name="Plichta R.D."/>
            <person name="Arai Y."/>
            <person name="Sasajima S."/>
            <person name="Kearney M.S."/>
            <person name="Suda W."/>
            <person name="Takeshita K."/>
            <person name="Sasaki T."/>
            <person name="Okamoto S."/>
            <person name="Skelly N.A."/>
            <person name="Okamura Y."/>
            <person name="Vlamakis H."/>
            <person name="Li Y."/>
            <person name="Tanoue T."/>
            <person name="Takei H."/>
            <person name="Nittono H."/>
            <person name="Narushima S."/>
            <person name="Irie J."/>
            <person name="Itoh H."/>
            <person name="Moriya K."/>
            <person name="Sugiura Y."/>
            <person name="Suematsu M."/>
            <person name="Moritoki N."/>
            <person name="Shibata S."/>
            <person name="Littman R.D."/>
            <person name="Fischbach A.M."/>
            <person name="Uwamino Y."/>
            <person name="Inoue T."/>
            <person name="Honda A."/>
            <person name="Hattori M."/>
            <person name="Murai T."/>
            <person name="Xavier J.R."/>
            <person name="Hirose N."/>
            <person name="Honda K."/>
        </authorList>
    </citation>
    <scope>NUCLEOTIDE SEQUENCE</scope>
    <source>
        <strain evidence="14">CE91-St55</strain>
    </source>
</reference>
<keyword evidence="8 13" id="KW-0812">Transmembrane</keyword>
<comment type="caution">
    <text evidence="14">The sequence shown here is derived from an EMBL/GenBank/DDBJ whole genome shotgun (WGS) entry which is preliminary data.</text>
</comment>
<comment type="function">
    <text evidence="1">Multidrug efflux pump.</text>
</comment>
<feature type="transmembrane region" description="Helical" evidence="13">
    <location>
        <begin position="319"/>
        <end position="337"/>
    </location>
</feature>
<dbReference type="GO" id="GO:0015297">
    <property type="term" value="F:antiporter activity"/>
    <property type="evidence" value="ECO:0007669"/>
    <property type="project" value="UniProtKB-KW"/>
</dbReference>
<feature type="transmembrane region" description="Helical" evidence="13">
    <location>
        <begin position="136"/>
        <end position="157"/>
    </location>
</feature>
<accession>A0AA37JKJ0</accession>
<dbReference type="Pfam" id="PF01554">
    <property type="entry name" value="MatE"/>
    <property type="match status" value="2"/>
</dbReference>
<keyword evidence="11 13" id="KW-0472">Membrane</keyword>
<keyword evidence="10" id="KW-0406">Ion transport</keyword>
<keyword evidence="6" id="KW-0050">Antiport</keyword>
<comment type="similarity">
    <text evidence="3">Belongs to the multi antimicrobial extrusion (MATE) (TC 2.A.66.1) family.</text>
</comment>
<name>A0AA37JKJ0_9FIRM</name>